<feature type="region of interest" description="Disordered" evidence="1">
    <location>
        <begin position="1"/>
        <end position="24"/>
    </location>
</feature>
<evidence type="ECO:0000313" key="3">
    <source>
        <dbReference type="EMBL" id="KAI1712732.1"/>
    </source>
</evidence>
<feature type="transmembrane region" description="Helical" evidence="2">
    <location>
        <begin position="38"/>
        <end position="57"/>
    </location>
</feature>
<protein>
    <submittedName>
        <fullName evidence="3">Uncharacterized protein</fullName>
    </submittedName>
</protein>
<keyword evidence="2" id="KW-0472">Membrane</keyword>
<organism evidence="3 4">
    <name type="scientific">Ditylenchus destructor</name>
    <dbReference type="NCBI Taxonomy" id="166010"/>
    <lineage>
        <taxon>Eukaryota</taxon>
        <taxon>Metazoa</taxon>
        <taxon>Ecdysozoa</taxon>
        <taxon>Nematoda</taxon>
        <taxon>Chromadorea</taxon>
        <taxon>Rhabditida</taxon>
        <taxon>Tylenchina</taxon>
        <taxon>Tylenchomorpha</taxon>
        <taxon>Sphaerularioidea</taxon>
        <taxon>Anguinidae</taxon>
        <taxon>Anguininae</taxon>
        <taxon>Ditylenchus</taxon>
    </lineage>
</organism>
<evidence type="ECO:0000256" key="1">
    <source>
        <dbReference type="SAM" id="MobiDB-lite"/>
    </source>
</evidence>
<dbReference type="Proteomes" id="UP001201812">
    <property type="component" value="Unassembled WGS sequence"/>
</dbReference>
<reference evidence="3" key="1">
    <citation type="submission" date="2022-01" db="EMBL/GenBank/DDBJ databases">
        <title>Genome Sequence Resource for Two Populations of Ditylenchus destructor, the Migratory Endoparasitic Phytonematode.</title>
        <authorList>
            <person name="Zhang H."/>
            <person name="Lin R."/>
            <person name="Xie B."/>
        </authorList>
    </citation>
    <scope>NUCLEOTIDE SEQUENCE</scope>
    <source>
        <strain evidence="3">BazhouSP</strain>
    </source>
</reference>
<dbReference type="AlphaFoldDB" id="A0AAD4N3Q7"/>
<proteinExistence type="predicted"/>
<dbReference type="EMBL" id="JAKKPZ010000017">
    <property type="protein sequence ID" value="KAI1712732.1"/>
    <property type="molecule type" value="Genomic_DNA"/>
</dbReference>
<name>A0AAD4N3Q7_9BILA</name>
<keyword evidence="2" id="KW-0812">Transmembrane</keyword>
<keyword evidence="2" id="KW-1133">Transmembrane helix</keyword>
<sequence>MMSDSAGRGQRPPLPTQDGGDRHYRLKKRLSGSAAKMAAAYPLHLFYCPTILSLYLFNLQGMPRLRVPKNGSLSEQTVPS</sequence>
<evidence type="ECO:0000313" key="4">
    <source>
        <dbReference type="Proteomes" id="UP001201812"/>
    </source>
</evidence>
<gene>
    <name evidence="3" type="ORF">DdX_09356</name>
</gene>
<accession>A0AAD4N3Q7</accession>
<comment type="caution">
    <text evidence="3">The sequence shown here is derived from an EMBL/GenBank/DDBJ whole genome shotgun (WGS) entry which is preliminary data.</text>
</comment>
<evidence type="ECO:0000256" key="2">
    <source>
        <dbReference type="SAM" id="Phobius"/>
    </source>
</evidence>
<keyword evidence="4" id="KW-1185">Reference proteome</keyword>